<accession>A0ABT2THR5</accession>
<gene>
    <name evidence="9" type="ORF">OCV88_05200</name>
</gene>
<comment type="pathway">
    <text evidence="2">Cell wall biogenesis; lipoteichoic acid biosynthesis.</text>
</comment>
<evidence type="ECO:0000256" key="7">
    <source>
        <dbReference type="SAM" id="Phobius"/>
    </source>
</evidence>
<dbReference type="CDD" id="cd16015">
    <property type="entry name" value="LTA_synthase"/>
    <property type="match status" value="1"/>
</dbReference>
<dbReference type="SUPFAM" id="SSF53649">
    <property type="entry name" value="Alkaline phosphatase-like"/>
    <property type="match status" value="1"/>
</dbReference>
<keyword evidence="10" id="KW-1185">Reference proteome</keyword>
<proteinExistence type="predicted"/>
<feature type="transmembrane region" description="Helical" evidence="7">
    <location>
        <begin position="113"/>
        <end position="131"/>
    </location>
</feature>
<keyword evidence="6 7" id="KW-0472">Membrane</keyword>
<keyword evidence="5 7" id="KW-1133">Transmembrane helix</keyword>
<evidence type="ECO:0000259" key="8">
    <source>
        <dbReference type="Pfam" id="PF00884"/>
    </source>
</evidence>
<dbReference type="Gene3D" id="3.40.720.10">
    <property type="entry name" value="Alkaline Phosphatase, subunit A"/>
    <property type="match status" value="1"/>
</dbReference>
<evidence type="ECO:0000256" key="6">
    <source>
        <dbReference type="ARBA" id="ARBA00023136"/>
    </source>
</evidence>
<feature type="transmembrane region" description="Helical" evidence="7">
    <location>
        <begin position="20"/>
        <end position="39"/>
    </location>
</feature>
<dbReference type="PANTHER" id="PTHR47371:SF3">
    <property type="entry name" value="PHOSPHOGLYCEROL TRANSFERASE I"/>
    <property type="match status" value="1"/>
</dbReference>
<evidence type="ECO:0000313" key="9">
    <source>
        <dbReference type="EMBL" id="MCU6761735.1"/>
    </source>
</evidence>
<feature type="transmembrane region" description="Helical" evidence="7">
    <location>
        <begin position="186"/>
        <end position="203"/>
    </location>
</feature>
<dbReference type="InterPro" id="IPR000917">
    <property type="entry name" value="Sulfatase_N"/>
</dbReference>
<dbReference type="PANTHER" id="PTHR47371">
    <property type="entry name" value="LIPOTEICHOIC ACID SYNTHASE"/>
    <property type="match status" value="1"/>
</dbReference>
<dbReference type="InterPro" id="IPR017850">
    <property type="entry name" value="Alkaline_phosphatase_core_sf"/>
</dbReference>
<dbReference type="InterPro" id="IPR050448">
    <property type="entry name" value="OpgB/LTA_synthase_biosynth"/>
</dbReference>
<evidence type="ECO:0000256" key="5">
    <source>
        <dbReference type="ARBA" id="ARBA00022989"/>
    </source>
</evidence>
<dbReference type="EMBL" id="JAOQJQ010000002">
    <property type="protein sequence ID" value="MCU6761735.1"/>
    <property type="molecule type" value="Genomic_DNA"/>
</dbReference>
<evidence type="ECO:0000256" key="2">
    <source>
        <dbReference type="ARBA" id="ARBA00004936"/>
    </source>
</evidence>
<comment type="caution">
    <text evidence="9">The sequence shown here is derived from an EMBL/GenBank/DDBJ whole genome shotgun (WGS) entry which is preliminary data.</text>
</comment>
<protein>
    <submittedName>
        <fullName evidence="9">LTA synthase family protein</fullName>
    </submittedName>
</protein>
<dbReference type="Proteomes" id="UP001652442">
    <property type="component" value="Unassembled WGS sequence"/>
</dbReference>
<organism evidence="9 10">
    <name type="scientific">Brotonthovivens ammoniilytica</name>
    <dbReference type="NCBI Taxonomy" id="2981725"/>
    <lineage>
        <taxon>Bacteria</taxon>
        <taxon>Bacillati</taxon>
        <taxon>Bacillota</taxon>
        <taxon>Clostridia</taxon>
        <taxon>Lachnospirales</taxon>
        <taxon>Lachnospiraceae</taxon>
        <taxon>Brotonthovivens</taxon>
    </lineage>
</organism>
<feature type="transmembrane region" description="Helical" evidence="7">
    <location>
        <begin position="51"/>
        <end position="70"/>
    </location>
</feature>
<evidence type="ECO:0000256" key="3">
    <source>
        <dbReference type="ARBA" id="ARBA00022475"/>
    </source>
</evidence>
<dbReference type="Pfam" id="PF00884">
    <property type="entry name" value="Sulfatase"/>
    <property type="match status" value="1"/>
</dbReference>
<feature type="transmembrane region" description="Helical" evidence="7">
    <location>
        <begin position="215"/>
        <end position="238"/>
    </location>
</feature>
<dbReference type="RefSeq" id="WP_158424520.1">
    <property type="nucleotide sequence ID" value="NZ_JAOQJQ010000002.1"/>
</dbReference>
<feature type="domain" description="Sulfatase N-terminal" evidence="8">
    <location>
        <begin position="326"/>
        <end position="646"/>
    </location>
</feature>
<feature type="transmembrane region" description="Helical" evidence="7">
    <location>
        <begin position="138"/>
        <end position="156"/>
    </location>
</feature>
<keyword evidence="3" id="KW-1003">Cell membrane</keyword>
<evidence type="ECO:0000256" key="4">
    <source>
        <dbReference type="ARBA" id="ARBA00022692"/>
    </source>
</evidence>
<sequence length="722" mass="82789">MKTIKIKNIEIIFSGKKVRLLAAAITAFMLIFVLANNNLFLNSDLELNKGIALFVISLICAPVAGLLIVTKIRLPERWQKPANTLLFFLMPIISLQMVESLNGKFIYDFSPQTFFANYLTILCFYLLFYLFTGRYHMVGLLVNIPLYIWGLLNYFIESFRGTPFIPMDLLSFKTGLSVADGYSYNLSWNLILGSILFFLTYLVNRKIKNIKPQKLKFKIFCKLLPSGFLAVLLATFFFTDFPANAGYKPDFWNQTRGYYNTGSFFNFCLNTKYLHVSKPSNYQASQTSELIDGVMEDAGILADSETSTNLLTGKNDYQASNTEKKPNIICIMNESFADLGNLGDLETNEDYMPFIHSLTENTIKGNLYMPVFGAGTSNSEFEFLTGNSISSLPAGCNVYQSYIKTNQSSLVSTLGSLGYSKQAFHPYYKDGWNRTEVYDYLGFDKYTAIEDFIDNNILDTYKQNNDVTEYENLLKQAYPDENMLLRRFISDEYDYKMVEDMYEERDSSKPFFLFNVTMQNHGGYSVGYSNFLQEIYATNLSQTYPMANRYLSLVKKSDDAFKSLVEYFSNVDEPTIICMFGDHLPSIEDEFYEELLGSSLNDLSKENEQARYATPFVIWANYDIPEATVEKMSANYLSTLLLQTAGLELTDYNKFLASMYQKLPVIDTVGYMDSEGNYYSHDETSDYSDLLNVYSRIEYNNLIDTENKDNSQFYLNEDKTSQ</sequence>
<keyword evidence="4 7" id="KW-0812">Transmembrane</keyword>
<evidence type="ECO:0000256" key="1">
    <source>
        <dbReference type="ARBA" id="ARBA00004651"/>
    </source>
</evidence>
<name>A0ABT2THR5_9FIRM</name>
<evidence type="ECO:0000313" key="10">
    <source>
        <dbReference type="Proteomes" id="UP001652442"/>
    </source>
</evidence>
<feature type="transmembrane region" description="Helical" evidence="7">
    <location>
        <begin position="82"/>
        <end position="101"/>
    </location>
</feature>
<reference evidence="9 10" key="1">
    <citation type="journal article" date="2021" name="ISME Commun">
        <title>Automated analysis of genomic sequences facilitates high-throughput and comprehensive description of bacteria.</title>
        <authorList>
            <person name="Hitch T.C.A."/>
        </authorList>
    </citation>
    <scope>NUCLEOTIDE SEQUENCE [LARGE SCALE GENOMIC DNA]</scope>
    <source>
        <strain evidence="9 10">Sanger_109</strain>
    </source>
</reference>
<comment type="subcellular location">
    <subcellularLocation>
        <location evidence="1">Cell membrane</location>
        <topology evidence="1">Multi-pass membrane protein</topology>
    </subcellularLocation>
</comment>